<reference evidence="3 4" key="1">
    <citation type="journal article" date="2015" name="Sci. Rep.">
        <title>Chromosome-level genome map provides insights into diverse defense mechanisms in the medicinal fungus Ganoderma sinense.</title>
        <authorList>
            <person name="Zhu Y."/>
            <person name="Xu J."/>
            <person name="Sun C."/>
            <person name="Zhou S."/>
            <person name="Xu H."/>
            <person name="Nelson D.R."/>
            <person name="Qian J."/>
            <person name="Song J."/>
            <person name="Luo H."/>
            <person name="Xiang L."/>
            <person name="Li Y."/>
            <person name="Xu Z."/>
            <person name="Ji A."/>
            <person name="Wang L."/>
            <person name="Lu S."/>
            <person name="Hayward A."/>
            <person name="Sun W."/>
            <person name="Li X."/>
            <person name="Schwartz D.C."/>
            <person name="Wang Y."/>
            <person name="Chen S."/>
        </authorList>
    </citation>
    <scope>NUCLEOTIDE SEQUENCE [LARGE SCALE GENOMIC DNA]</scope>
    <source>
        <strain evidence="3 4">ZZ0214-1</strain>
    </source>
</reference>
<feature type="domain" description="DUF6533" evidence="2">
    <location>
        <begin position="24"/>
        <end position="72"/>
    </location>
</feature>
<proteinExistence type="predicted"/>
<dbReference type="EMBL" id="AYKW01000068">
    <property type="protein sequence ID" value="PIL23417.1"/>
    <property type="molecule type" value="Genomic_DNA"/>
</dbReference>
<dbReference type="InterPro" id="IPR045340">
    <property type="entry name" value="DUF6533"/>
</dbReference>
<dbReference type="AlphaFoldDB" id="A0A2G8RPI6"/>
<evidence type="ECO:0000313" key="3">
    <source>
        <dbReference type="EMBL" id="PIL23417.1"/>
    </source>
</evidence>
<evidence type="ECO:0000313" key="4">
    <source>
        <dbReference type="Proteomes" id="UP000230002"/>
    </source>
</evidence>
<evidence type="ECO:0000256" key="1">
    <source>
        <dbReference type="SAM" id="Phobius"/>
    </source>
</evidence>
<organism evidence="3 4">
    <name type="scientific">Ganoderma sinense ZZ0214-1</name>
    <dbReference type="NCBI Taxonomy" id="1077348"/>
    <lineage>
        <taxon>Eukaryota</taxon>
        <taxon>Fungi</taxon>
        <taxon>Dikarya</taxon>
        <taxon>Basidiomycota</taxon>
        <taxon>Agaricomycotina</taxon>
        <taxon>Agaricomycetes</taxon>
        <taxon>Polyporales</taxon>
        <taxon>Polyporaceae</taxon>
        <taxon>Ganoderma</taxon>
    </lineage>
</organism>
<feature type="transmembrane region" description="Helical" evidence="1">
    <location>
        <begin position="89"/>
        <end position="107"/>
    </location>
</feature>
<accession>A0A2G8RPI6</accession>
<gene>
    <name evidence="3" type="ORF">GSI_14728</name>
</gene>
<sequence>MTSQLNPDLENAVSAVLTEIHLGFVTLTLVTYDWIIGLGEEIHCFWSSRNRRRRKLNAAALLYGLTRYSAIVLQILMVQSGFLVSETAYVTYCICIMTIMLASRSLTARCLQLSSE</sequence>
<keyword evidence="1" id="KW-1133">Transmembrane helix</keyword>
<feature type="transmembrane region" description="Helical" evidence="1">
    <location>
        <begin position="56"/>
        <end position="77"/>
    </location>
</feature>
<keyword evidence="1" id="KW-0472">Membrane</keyword>
<name>A0A2G8RPI6_9APHY</name>
<protein>
    <recommendedName>
        <fullName evidence="2">DUF6533 domain-containing protein</fullName>
    </recommendedName>
</protein>
<feature type="transmembrane region" description="Helical" evidence="1">
    <location>
        <begin position="12"/>
        <end position="35"/>
    </location>
</feature>
<comment type="caution">
    <text evidence="3">The sequence shown here is derived from an EMBL/GenBank/DDBJ whole genome shotgun (WGS) entry which is preliminary data.</text>
</comment>
<keyword evidence="1" id="KW-0812">Transmembrane</keyword>
<keyword evidence="4" id="KW-1185">Reference proteome</keyword>
<dbReference type="Pfam" id="PF20151">
    <property type="entry name" value="DUF6533"/>
    <property type="match status" value="1"/>
</dbReference>
<evidence type="ECO:0000259" key="2">
    <source>
        <dbReference type="Pfam" id="PF20151"/>
    </source>
</evidence>
<dbReference type="Proteomes" id="UP000230002">
    <property type="component" value="Unassembled WGS sequence"/>
</dbReference>